<evidence type="ECO:0000259" key="7">
    <source>
        <dbReference type="PROSITE" id="PS50011"/>
    </source>
</evidence>
<keyword evidence="9" id="KW-1185">Reference proteome</keyword>
<evidence type="ECO:0000313" key="8">
    <source>
        <dbReference type="EMBL" id="QED28891.1"/>
    </source>
</evidence>
<sequence length="1178" mass="131498">MDDTPLPSLSSLDFPSITLPRELGTIESSEISATLGPFMLSHLIGRGGMGVVFAGTHIEQNVPVAIKVITRKGAEHPRFRQALRNEVQAVATLNHPGIVRVLDHGDIQKATEISSKGELRAQTPYYVMEYLEHGTLQDICGRVTWKQAKALLLSILDALAHAHAMGVIHRDIKPGNILLAQFAGRALPKLADFGLAYAIEKSERAARSIGTPPYMAPEQIAQPWRQHGPWTDIYALGCVAFELMTGYRAFAVGSIKDIFDAHLTGDRRDFKPIVRVPEAFEAWMDKALSPRVEDRFQNAAEASRALATLDERGLKDVQPPMATDLPIAGMTPVLDTFWAGDKRQDTFQRAWSTFTPSLKEESPIPAVWNTPRYEPTPPNLAGAGLGLFGLRITPLVGRIAELDQLWSGLRHVASTGQMDVASVKGPQGVGRTRFGNWFVQRVMELGVANVLKSSHRREMPTEGLKELARRYFRTHGLTTAETKEALAQELKRLSLDTEYNQRAFLELVSQTPLIEETPFEFSSAKQRYLLVEQLLRKASARGPIVLWMDDIHFDAASVDFLAHLWKATRSAPIPLFVVLTYPDDAVNQLPELEKLPPAAVDIELGHLNQREQVRLIQDLLHLEDDLALELAERTEGNPALAVEIVSNWVARNSLNVGPKGFTLKLKKIEIPSSLRDVWEARISGVSETCEQALPALEIAALLGQEVDLKEWEELCETHDLDPDPNLLPELARQRLISLNATGFEFQHVLIREVLQHRAVKEGRWVEYAKSALQLLKRFYDSDRPEIAERVGDYARAAHLPLEAIEPWMNSARRWRGMGAFQSTQHVLMKVLNLFADIELSPEDPRWGQVWAIRARTLLNQSRPTDALQWTQSVLESGFEGWESARLDALVTKALAEQWLGKPTSEASLTQAFEAFSAAPIKDPTVGGTLAHGLISARRFDDAKALLERLIEERSAPRDLAMNHHHMGRLAVYAEEWALGLEHNQAALERFQSIGHYAGVAQSLEYLGEVHRKRGNLEEAARIYTQCIDLQRAIGFPTVISEINLGSILLEDGAYEEAERLYLLATDTLRRLGQRRIEMAALCGVLAAASGAERWSSARSLLGSIQEMMDEQMEREPEIALLLEKAGDILVGQGRTNEAESSFSLSVRQFAFLEKIQDAERVTSKIEDLDDLSLEFKDL</sequence>
<dbReference type="Gene3D" id="1.25.40.10">
    <property type="entry name" value="Tetratricopeptide repeat domain"/>
    <property type="match status" value="1"/>
</dbReference>
<feature type="domain" description="Protein kinase" evidence="7">
    <location>
        <begin position="38"/>
        <end position="309"/>
    </location>
</feature>
<evidence type="ECO:0000256" key="5">
    <source>
        <dbReference type="PROSITE-ProRule" id="PRU00339"/>
    </source>
</evidence>
<dbReference type="InterPro" id="IPR011009">
    <property type="entry name" value="Kinase-like_dom_sf"/>
</dbReference>
<reference evidence="8 9" key="1">
    <citation type="submission" date="2019-08" db="EMBL/GenBank/DDBJ databases">
        <authorList>
            <person name="Liang Q."/>
        </authorList>
    </citation>
    <scope>NUCLEOTIDE SEQUENCE [LARGE SCALE GENOMIC DNA]</scope>
    <source>
        <strain evidence="8 9">V1718</strain>
    </source>
</reference>
<dbReference type="KEGG" id="bbae:FRD01_16920"/>
<dbReference type="SUPFAM" id="SSF48452">
    <property type="entry name" value="TPR-like"/>
    <property type="match status" value="2"/>
</dbReference>
<dbReference type="PROSITE" id="PS50011">
    <property type="entry name" value="PROTEIN_KINASE_DOM"/>
    <property type="match status" value="1"/>
</dbReference>
<evidence type="ECO:0000256" key="2">
    <source>
        <dbReference type="ARBA" id="ARBA00022741"/>
    </source>
</evidence>
<gene>
    <name evidence="8" type="ORF">FRD01_16920</name>
</gene>
<protein>
    <submittedName>
        <fullName evidence="8">Protein kinase</fullName>
    </submittedName>
</protein>
<dbReference type="PROSITE" id="PS00107">
    <property type="entry name" value="PROTEIN_KINASE_ATP"/>
    <property type="match status" value="1"/>
</dbReference>
<evidence type="ECO:0000313" key="9">
    <source>
        <dbReference type="Proteomes" id="UP000321595"/>
    </source>
</evidence>
<dbReference type="InterPro" id="IPR027417">
    <property type="entry name" value="P-loop_NTPase"/>
</dbReference>
<dbReference type="InterPro" id="IPR019734">
    <property type="entry name" value="TPR_rpt"/>
</dbReference>
<evidence type="ECO:0000256" key="1">
    <source>
        <dbReference type="ARBA" id="ARBA00022679"/>
    </source>
</evidence>
<dbReference type="EMBL" id="CP042467">
    <property type="protein sequence ID" value="QED28891.1"/>
    <property type="molecule type" value="Genomic_DNA"/>
</dbReference>
<dbReference type="GO" id="GO:0004674">
    <property type="term" value="F:protein serine/threonine kinase activity"/>
    <property type="evidence" value="ECO:0007669"/>
    <property type="project" value="TreeGrafter"/>
</dbReference>
<keyword evidence="4 6" id="KW-0067">ATP-binding</keyword>
<keyword evidence="5" id="KW-0802">TPR repeat</keyword>
<keyword evidence="3 8" id="KW-0418">Kinase</keyword>
<dbReference type="RefSeq" id="WP_146961717.1">
    <property type="nucleotide sequence ID" value="NZ_CP042467.1"/>
</dbReference>
<dbReference type="PANTHER" id="PTHR43289">
    <property type="entry name" value="MITOGEN-ACTIVATED PROTEIN KINASE KINASE KINASE 20-RELATED"/>
    <property type="match status" value="1"/>
</dbReference>
<feature type="binding site" evidence="6">
    <location>
        <position position="67"/>
    </location>
    <ligand>
        <name>ATP</name>
        <dbReference type="ChEBI" id="CHEBI:30616"/>
    </ligand>
</feature>
<dbReference type="InterPro" id="IPR000719">
    <property type="entry name" value="Prot_kinase_dom"/>
</dbReference>
<dbReference type="PROSITE" id="PS50005">
    <property type="entry name" value="TPR"/>
    <property type="match status" value="1"/>
</dbReference>
<dbReference type="SUPFAM" id="SSF52540">
    <property type="entry name" value="P-loop containing nucleoside triphosphate hydrolases"/>
    <property type="match status" value="1"/>
</dbReference>
<dbReference type="OrthoDB" id="5477118at2"/>
<dbReference type="PANTHER" id="PTHR43289:SF6">
    <property type="entry name" value="SERINE_THREONINE-PROTEIN KINASE NEKL-3"/>
    <property type="match status" value="1"/>
</dbReference>
<keyword evidence="1" id="KW-0808">Transferase</keyword>
<dbReference type="SUPFAM" id="SSF56112">
    <property type="entry name" value="Protein kinase-like (PK-like)"/>
    <property type="match status" value="1"/>
</dbReference>
<dbReference type="InterPro" id="IPR041664">
    <property type="entry name" value="AAA_16"/>
</dbReference>
<dbReference type="InterPro" id="IPR017441">
    <property type="entry name" value="Protein_kinase_ATP_BS"/>
</dbReference>
<dbReference type="Pfam" id="PF00069">
    <property type="entry name" value="Pkinase"/>
    <property type="match status" value="1"/>
</dbReference>
<dbReference type="Pfam" id="PF13424">
    <property type="entry name" value="TPR_12"/>
    <property type="match status" value="1"/>
</dbReference>
<keyword evidence="2 6" id="KW-0547">Nucleotide-binding</keyword>
<organism evidence="8 9">
    <name type="scientific">Microvenator marinus</name>
    <dbReference type="NCBI Taxonomy" id="2600177"/>
    <lineage>
        <taxon>Bacteria</taxon>
        <taxon>Deltaproteobacteria</taxon>
        <taxon>Bradymonadales</taxon>
        <taxon>Microvenatoraceae</taxon>
        <taxon>Microvenator</taxon>
    </lineage>
</organism>
<dbReference type="GO" id="GO:0005524">
    <property type="term" value="F:ATP binding"/>
    <property type="evidence" value="ECO:0007669"/>
    <property type="project" value="UniProtKB-UniRule"/>
</dbReference>
<dbReference type="PROSITE" id="PS00108">
    <property type="entry name" value="PROTEIN_KINASE_ST"/>
    <property type="match status" value="1"/>
</dbReference>
<dbReference type="Proteomes" id="UP000321595">
    <property type="component" value="Chromosome"/>
</dbReference>
<dbReference type="CDD" id="cd14014">
    <property type="entry name" value="STKc_PknB_like"/>
    <property type="match status" value="1"/>
</dbReference>
<dbReference type="Pfam" id="PF13191">
    <property type="entry name" value="AAA_16"/>
    <property type="match status" value="1"/>
</dbReference>
<evidence type="ECO:0000256" key="3">
    <source>
        <dbReference type="ARBA" id="ARBA00022777"/>
    </source>
</evidence>
<accession>A0A5B8XUB6</accession>
<feature type="repeat" description="TPR" evidence="5">
    <location>
        <begin position="1000"/>
        <end position="1033"/>
    </location>
</feature>
<dbReference type="InterPro" id="IPR008271">
    <property type="entry name" value="Ser/Thr_kinase_AS"/>
</dbReference>
<dbReference type="InterPro" id="IPR011990">
    <property type="entry name" value="TPR-like_helical_dom_sf"/>
</dbReference>
<dbReference type="Gene3D" id="1.10.510.10">
    <property type="entry name" value="Transferase(Phosphotransferase) domain 1"/>
    <property type="match status" value="1"/>
</dbReference>
<name>A0A5B8XUB6_9DELT</name>
<dbReference type="AlphaFoldDB" id="A0A5B8XUB6"/>
<dbReference type="SMART" id="SM00220">
    <property type="entry name" value="S_TKc"/>
    <property type="match status" value="1"/>
</dbReference>
<evidence type="ECO:0000256" key="6">
    <source>
        <dbReference type="PROSITE-ProRule" id="PRU10141"/>
    </source>
</evidence>
<evidence type="ECO:0000256" key="4">
    <source>
        <dbReference type="ARBA" id="ARBA00022840"/>
    </source>
</evidence>
<proteinExistence type="predicted"/>